<dbReference type="Proteomes" id="UP000001191">
    <property type="component" value="Chromosome"/>
</dbReference>
<dbReference type="PANTHER" id="PTHR43546:SF9">
    <property type="entry name" value="L-ASCORBATE-6-PHOSPHATE LACTONASE ULAG-RELATED"/>
    <property type="match status" value="1"/>
</dbReference>
<dbReference type="GO" id="GO:0016787">
    <property type="term" value="F:hydrolase activity"/>
    <property type="evidence" value="ECO:0007669"/>
    <property type="project" value="UniProtKB-KW"/>
</dbReference>
<dbReference type="STRING" id="63737.Npun_F3219"/>
<dbReference type="OrthoDB" id="3204284at2"/>
<dbReference type="PANTHER" id="PTHR43546">
    <property type="entry name" value="UPF0173 METAL-DEPENDENT HYDROLASE MJ1163-RELATED"/>
    <property type="match status" value="1"/>
</dbReference>
<sequence length="487" mass="56254">MKVHLIGHASLFVETLDCNILMDPLLWNPGISEGMQDICPKRQVLHDQIPEFDILVISHQHIDHFNIRSLANLPKHVDVLIPKDQFLETCLRKLGYRHIYPLKDFNEVRIGSTRLVATRSENRVPEYGMIFADSDGVFWNQVDSIVNAQTINEVKSRYPQINFLLAPWQPLLQIQYQYNECVIFPYASYSHLLKIIGLTAPKAIAPGANGFKQINGSSWLNQIVFPVTREQFCHDVQQAYPTIQDRIFSFDPGDVITLNNGEVSHSPQKSTFVKKLADDSDSLYFSPVNTDSKLIDDNPEGYDIEQMKSVIEEEICIHLTKFFNDKKDSLFMEYGYWKAIYQLEVIFPTHSEAWYFDFSEHSIQCRRGKNPLANVFTLIAASSFYGLLKGIKGWDYANFGGYYRCFNKVYQATLYGIIRPFDDSNQGIPDPLSLKFPYKEVYERVRFYEIEKWGQVNDEQTIDKNSQNPMVIIGNTLIKPQHKVQCI</sequence>
<dbReference type="HOGENOM" id="CLU_043531_0_0_3"/>
<dbReference type="KEGG" id="npu:Npun_F3219"/>
<dbReference type="SUPFAM" id="SSF56281">
    <property type="entry name" value="Metallo-hydrolase/oxidoreductase"/>
    <property type="match status" value="1"/>
</dbReference>
<dbReference type="Gene3D" id="3.60.15.10">
    <property type="entry name" value="Ribonuclease Z/Hydroxyacylglutathione hydrolase-like"/>
    <property type="match status" value="1"/>
</dbReference>
<protein>
    <recommendedName>
        <fullName evidence="4">Metallo-beta-lactamase domain-containing protein</fullName>
    </recommendedName>
</protein>
<dbReference type="InterPro" id="IPR050114">
    <property type="entry name" value="UPF0173_UPF0282_UlaG_hydrolase"/>
</dbReference>
<proteinExistence type="predicted"/>
<dbReference type="InterPro" id="IPR036866">
    <property type="entry name" value="RibonucZ/Hydroxyglut_hydro"/>
</dbReference>
<dbReference type="EnsemblBacteria" id="ACC81672">
    <property type="protein sequence ID" value="ACC81672"/>
    <property type="gene ID" value="Npun_F3219"/>
</dbReference>
<evidence type="ECO:0000256" key="1">
    <source>
        <dbReference type="ARBA" id="ARBA00022801"/>
    </source>
</evidence>
<evidence type="ECO:0000313" key="3">
    <source>
        <dbReference type="Proteomes" id="UP000001191"/>
    </source>
</evidence>
<gene>
    <name evidence="2" type="ordered locus">Npun_F3219</name>
</gene>
<keyword evidence="3" id="KW-1185">Reference proteome</keyword>
<evidence type="ECO:0000313" key="2">
    <source>
        <dbReference type="EMBL" id="ACC81672.1"/>
    </source>
</evidence>
<evidence type="ECO:0008006" key="4">
    <source>
        <dbReference type="Google" id="ProtNLM"/>
    </source>
</evidence>
<reference evidence="2 3" key="2">
    <citation type="journal article" date="2013" name="Plant Physiol.">
        <title>A Nostoc punctiforme Sugar Transporter Necessary to Establish a Cyanobacterium-Plant Symbiosis.</title>
        <authorList>
            <person name="Ekman M."/>
            <person name="Picossi S."/>
            <person name="Campbell E.L."/>
            <person name="Meeks J.C."/>
            <person name="Flores E."/>
        </authorList>
    </citation>
    <scope>NUCLEOTIDE SEQUENCE [LARGE SCALE GENOMIC DNA]</scope>
    <source>
        <strain evidence="3">ATCC 29133 / PCC 73102</strain>
    </source>
</reference>
<dbReference type="AlphaFoldDB" id="B2IYT9"/>
<organism evidence="2 3">
    <name type="scientific">Nostoc punctiforme (strain ATCC 29133 / PCC 73102)</name>
    <dbReference type="NCBI Taxonomy" id="63737"/>
    <lineage>
        <taxon>Bacteria</taxon>
        <taxon>Bacillati</taxon>
        <taxon>Cyanobacteriota</taxon>
        <taxon>Cyanophyceae</taxon>
        <taxon>Nostocales</taxon>
        <taxon>Nostocaceae</taxon>
        <taxon>Nostoc</taxon>
    </lineage>
</organism>
<reference evidence="3" key="1">
    <citation type="submission" date="2008-04" db="EMBL/GenBank/DDBJ databases">
        <title>Complete sequence of chromosome of Nostoc punctiforme ATCC 29133.</title>
        <authorList>
            <consortium name="US DOE Joint Genome Institute"/>
            <person name="Copeland A."/>
            <person name="Lucas S."/>
            <person name="Lapidus A."/>
            <person name="Glavina del Rio T."/>
            <person name="Dalin E."/>
            <person name="Tice H."/>
            <person name="Pitluck S."/>
            <person name="Chain P."/>
            <person name="Malfatti S."/>
            <person name="Shin M."/>
            <person name="Vergez L."/>
            <person name="Schmutz J."/>
            <person name="Larimer F."/>
            <person name="Land M."/>
            <person name="Hauser L."/>
            <person name="Kyrpides N."/>
            <person name="Kim E."/>
            <person name="Meeks J.C."/>
            <person name="Elhai J."/>
            <person name="Campbell E.L."/>
            <person name="Thiel T."/>
            <person name="Longmire J."/>
            <person name="Potts M."/>
            <person name="Atlas R."/>
        </authorList>
    </citation>
    <scope>NUCLEOTIDE SEQUENCE [LARGE SCALE GENOMIC DNA]</scope>
    <source>
        <strain evidence="3">ATCC 29133 / PCC 73102</strain>
    </source>
</reference>
<dbReference type="EMBL" id="CP001037">
    <property type="protein sequence ID" value="ACC81672.1"/>
    <property type="molecule type" value="Genomic_DNA"/>
</dbReference>
<dbReference type="eggNOG" id="COG2220">
    <property type="taxonomic scope" value="Bacteria"/>
</dbReference>
<keyword evidence="1" id="KW-0378">Hydrolase</keyword>
<name>B2IYT9_NOSP7</name>
<dbReference type="Pfam" id="PF13483">
    <property type="entry name" value="Lactamase_B_3"/>
    <property type="match status" value="1"/>
</dbReference>
<dbReference type="SMR" id="B2IYT9"/>
<accession>B2IYT9</accession>